<reference evidence="1 2" key="1">
    <citation type="journal article" date="2012" name="Eukaryot. Cell">
        <title>Genome sequence of the fungus Glarea lozoyensis: the first genome sequence of a species from the Helotiaceae family.</title>
        <authorList>
            <person name="Youssar L."/>
            <person name="Gruening B.A."/>
            <person name="Erxleben A."/>
            <person name="Guenther S."/>
            <person name="Huettel W."/>
        </authorList>
    </citation>
    <scope>NUCLEOTIDE SEQUENCE [LARGE SCALE GENOMIC DNA]</scope>
    <source>
        <strain evidence="2">ATCC 74030 / MF5533</strain>
    </source>
</reference>
<dbReference type="OrthoDB" id="2564527at2759"/>
<dbReference type="SUPFAM" id="SSF53590">
    <property type="entry name" value="Nucleoside hydrolase"/>
    <property type="match status" value="1"/>
</dbReference>
<organism evidence="1 2">
    <name type="scientific">Glarea lozoyensis (strain ATCC 74030 / MF5533)</name>
    <dbReference type="NCBI Taxonomy" id="1104152"/>
    <lineage>
        <taxon>Eukaryota</taxon>
        <taxon>Fungi</taxon>
        <taxon>Dikarya</taxon>
        <taxon>Ascomycota</taxon>
        <taxon>Pezizomycotina</taxon>
        <taxon>Leotiomycetes</taxon>
        <taxon>Helotiales</taxon>
        <taxon>Helotiaceae</taxon>
        <taxon>Glarea</taxon>
    </lineage>
</organism>
<dbReference type="EMBL" id="AGUE01000056">
    <property type="protein sequence ID" value="EHL01274.1"/>
    <property type="molecule type" value="Genomic_DNA"/>
</dbReference>
<sequence length="526" mass="60025">MSSLSKNKLNPHIPTGLQEEDDKVYEKIFEYLKDSKEPIPKVVVISDIQKDVDDLVAWTMLAEMHRLGVIELRGFVTNFVHANRRVRAGRGALDLLNLKHIPIAQGTEGTDDVKDLTRQIRDYEFDNCTFMAEEKEDRPEAGFELLKKLCTQVKHDNEKLTVLAISSHRDLRQFMEREGELVASAVDKVVSQGGFYELENDKVRPRCDGANIKFDREAAKNVYAFCVEHNIPLRGFTKDATFVTHIPSTFCKNLEEDGSVIGKYIHYAQVEMDKVFYDESFDPKKKFAEFMDPGWILKNKTSWPRKIEYPYPPVEEVIPYFTKLLAYDALAAIGAGGDAFMDALGVRYKENPAVFESARITRTFELIKWTEEVVGEQIDPKDAKKKIKITEKFEMYVGQCNFDDLPTDIANPDHAFVKTKDGVVHRWQEEHLVNGKFEISKCSKIISHTDLSLESNGDISYHWQTRTLELVNKSQVIGKAIVGPRTHQNYQAPIQTGQKRIDGDKMAIAIRALTRGSLLATMPPWD</sequence>
<evidence type="ECO:0000313" key="2">
    <source>
        <dbReference type="Proteomes" id="UP000005446"/>
    </source>
</evidence>
<comment type="caution">
    <text evidence="1">The sequence shown here is derived from an EMBL/GenBank/DDBJ whole genome shotgun (WGS) entry which is preliminary data.</text>
</comment>
<gene>
    <name evidence="1" type="ORF">M7I_2741</name>
</gene>
<dbReference type="AlphaFoldDB" id="H0EJL3"/>
<keyword evidence="2" id="KW-1185">Reference proteome</keyword>
<protein>
    <submittedName>
        <fullName evidence="1">Uncharacterized protein</fullName>
    </submittedName>
</protein>
<proteinExistence type="predicted"/>
<name>H0EJL3_GLAL7</name>
<dbReference type="Proteomes" id="UP000005446">
    <property type="component" value="Unassembled WGS sequence"/>
</dbReference>
<dbReference type="HOGENOM" id="CLU_029366_0_0_1"/>
<dbReference type="Gene3D" id="3.90.245.10">
    <property type="entry name" value="Ribonucleoside hydrolase-like"/>
    <property type="match status" value="1"/>
</dbReference>
<accession>H0EJL3</accession>
<dbReference type="GO" id="GO:0016799">
    <property type="term" value="F:hydrolase activity, hydrolyzing N-glycosyl compounds"/>
    <property type="evidence" value="ECO:0007669"/>
    <property type="project" value="InterPro"/>
</dbReference>
<dbReference type="InParanoid" id="H0EJL3"/>
<evidence type="ECO:0000313" key="1">
    <source>
        <dbReference type="EMBL" id="EHL01274.1"/>
    </source>
</evidence>
<dbReference type="InterPro" id="IPR036452">
    <property type="entry name" value="Ribo_hydro-like"/>
</dbReference>